<evidence type="ECO:0000256" key="13">
    <source>
        <dbReference type="ARBA" id="ARBA00023125"/>
    </source>
</evidence>
<name>A0A9Q1C0Z2_HOLLE</name>
<evidence type="ECO:0000256" key="3">
    <source>
        <dbReference type="ARBA" id="ARBA00022695"/>
    </source>
</evidence>
<dbReference type="SUPFAM" id="SSF56672">
    <property type="entry name" value="DNA/RNA polymerases"/>
    <property type="match status" value="1"/>
</dbReference>
<dbReference type="CDD" id="cd01647">
    <property type="entry name" value="RT_LTR"/>
    <property type="match status" value="1"/>
</dbReference>
<dbReference type="GO" id="GO:0006508">
    <property type="term" value="P:proteolysis"/>
    <property type="evidence" value="ECO:0007669"/>
    <property type="project" value="UniProtKB-KW"/>
</dbReference>
<keyword evidence="7" id="KW-0255">Endonuclease</keyword>
<keyword evidence="10" id="KW-0229">DNA integration</keyword>
<evidence type="ECO:0000259" key="18">
    <source>
        <dbReference type="PROSITE" id="PS50878"/>
    </source>
</evidence>
<keyword evidence="2" id="KW-0808">Transferase</keyword>
<evidence type="ECO:0000259" key="17">
    <source>
        <dbReference type="PROSITE" id="PS50158"/>
    </source>
</evidence>
<dbReference type="InterPro" id="IPR036875">
    <property type="entry name" value="Znf_CCHC_sf"/>
</dbReference>
<dbReference type="FunFam" id="1.10.340.70:FF:000001">
    <property type="entry name" value="Retrovirus-related Pol polyprotein from transposon gypsy-like Protein"/>
    <property type="match status" value="1"/>
</dbReference>
<dbReference type="PANTHER" id="PTHR37984">
    <property type="entry name" value="PROTEIN CBG26694"/>
    <property type="match status" value="1"/>
</dbReference>
<dbReference type="Gene3D" id="3.30.420.10">
    <property type="entry name" value="Ribonuclease H-like superfamily/Ribonuclease H"/>
    <property type="match status" value="1"/>
</dbReference>
<dbReference type="CDD" id="cd09274">
    <property type="entry name" value="RNase_HI_RT_Ty3"/>
    <property type="match status" value="1"/>
</dbReference>
<keyword evidence="13" id="KW-0238">DNA-binding</keyword>
<feature type="region of interest" description="Disordered" evidence="16">
    <location>
        <begin position="26"/>
        <end position="59"/>
    </location>
</feature>
<dbReference type="InterPro" id="IPR043502">
    <property type="entry name" value="DNA/RNA_pol_sf"/>
</dbReference>
<dbReference type="GO" id="GO:0006310">
    <property type="term" value="P:DNA recombination"/>
    <property type="evidence" value="ECO:0007669"/>
    <property type="project" value="UniProtKB-KW"/>
</dbReference>
<evidence type="ECO:0000256" key="11">
    <source>
        <dbReference type="ARBA" id="ARBA00022918"/>
    </source>
</evidence>
<evidence type="ECO:0000256" key="1">
    <source>
        <dbReference type="ARBA" id="ARBA00022670"/>
    </source>
</evidence>
<dbReference type="SUPFAM" id="SSF57756">
    <property type="entry name" value="Retrovirus zinc finger-like domains"/>
    <property type="match status" value="1"/>
</dbReference>
<keyword evidence="3" id="KW-0548">Nucleotidyltransferase</keyword>
<dbReference type="EMBL" id="JAIZAY010000008">
    <property type="protein sequence ID" value="KAJ8037128.1"/>
    <property type="molecule type" value="Genomic_DNA"/>
</dbReference>
<evidence type="ECO:0000259" key="19">
    <source>
        <dbReference type="PROSITE" id="PS50994"/>
    </source>
</evidence>
<keyword evidence="4" id="KW-0540">Nuclease</keyword>
<protein>
    <recommendedName>
        <fullName evidence="22">Reverse transcriptase</fullName>
    </recommendedName>
</protein>
<keyword evidence="5" id="KW-0479">Metal-binding</keyword>
<dbReference type="InterPro" id="IPR001584">
    <property type="entry name" value="Integrase_cat-core"/>
</dbReference>
<dbReference type="InterPro" id="IPR041373">
    <property type="entry name" value="RT_RNaseH"/>
</dbReference>
<dbReference type="PANTHER" id="PTHR37984:SF5">
    <property type="entry name" value="PROTEIN NYNRIN-LIKE"/>
    <property type="match status" value="1"/>
</dbReference>
<feature type="domain" description="Reverse transcriptase" evidence="18">
    <location>
        <begin position="1074"/>
        <end position="1251"/>
    </location>
</feature>
<evidence type="ECO:0000256" key="9">
    <source>
        <dbReference type="ARBA" id="ARBA00022842"/>
    </source>
</evidence>
<dbReference type="InterPro" id="IPR000477">
    <property type="entry name" value="RT_dom"/>
</dbReference>
<evidence type="ECO:0000256" key="15">
    <source>
        <dbReference type="PROSITE-ProRule" id="PRU00047"/>
    </source>
</evidence>
<keyword evidence="12" id="KW-0239">DNA-directed DNA polymerase</keyword>
<dbReference type="Gene3D" id="3.30.70.270">
    <property type="match status" value="2"/>
</dbReference>
<evidence type="ECO:0000256" key="7">
    <source>
        <dbReference type="ARBA" id="ARBA00022759"/>
    </source>
</evidence>
<feature type="compositionally biased region" description="Basic and acidic residues" evidence="16">
    <location>
        <begin position="28"/>
        <end position="59"/>
    </location>
</feature>
<dbReference type="Gene3D" id="3.10.10.10">
    <property type="entry name" value="HIV Type 1 Reverse Transcriptase, subunit A, domain 1"/>
    <property type="match status" value="1"/>
</dbReference>
<keyword evidence="1" id="KW-0645">Protease</keyword>
<evidence type="ECO:0000256" key="12">
    <source>
        <dbReference type="ARBA" id="ARBA00022932"/>
    </source>
</evidence>
<dbReference type="Pfam" id="PF00078">
    <property type="entry name" value="RVT_1"/>
    <property type="match status" value="1"/>
</dbReference>
<dbReference type="FunFam" id="3.30.70.270:FF:000026">
    <property type="entry name" value="Transposon Ty3-G Gag-Pol polyprotein"/>
    <property type="match status" value="1"/>
</dbReference>
<evidence type="ECO:0000313" key="21">
    <source>
        <dbReference type="Proteomes" id="UP001152320"/>
    </source>
</evidence>
<keyword evidence="6" id="KW-0064">Aspartyl protease</keyword>
<keyword evidence="21" id="KW-1185">Reference proteome</keyword>
<keyword evidence="15" id="KW-0862">Zinc</keyword>
<keyword evidence="8" id="KW-0378">Hydrolase</keyword>
<gene>
    <name evidence="20" type="ORF">HOLleu_17870</name>
</gene>
<dbReference type="Pfam" id="PF00098">
    <property type="entry name" value="zf-CCHC"/>
    <property type="match status" value="1"/>
</dbReference>
<dbReference type="GO" id="GO:0003677">
    <property type="term" value="F:DNA binding"/>
    <property type="evidence" value="ECO:0007669"/>
    <property type="project" value="UniProtKB-KW"/>
</dbReference>
<keyword evidence="11" id="KW-0695">RNA-directed DNA polymerase</keyword>
<dbReference type="Proteomes" id="UP001152320">
    <property type="component" value="Chromosome 8"/>
</dbReference>
<dbReference type="Pfam" id="PF17921">
    <property type="entry name" value="Integrase_H2C2"/>
    <property type="match status" value="1"/>
</dbReference>
<evidence type="ECO:0000313" key="20">
    <source>
        <dbReference type="EMBL" id="KAJ8037128.1"/>
    </source>
</evidence>
<evidence type="ECO:0000256" key="8">
    <source>
        <dbReference type="ARBA" id="ARBA00022801"/>
    </source>
</evidence>
<evidence type="ECO:0000256" key="4">
    <source>
        <dbReference type="ARBA" id="ARBA00022722"/>
    </source>
</evidence>
<keyword evidence="15" id="KW-0863">Zinc-finger</keyword>
<feature type="region of interest" description="Disordered" evidence="16">
    <location>
        <begin position="251"/>
        <end position="278"/>
    </location>
</feature>
<dbReference type="OrthoDB" id="10051443at2759"/>
<feature type="compositionally biased region" description="Low complexity" evidence="16">
    <location>
        <begin position="259"/>
        <end position="272"/>
    </location>
</feature>
<dbReference type="SUPFAM" id="SSF47353">
    <property type="entry name" value="Retrovirus capsid dimerization domain-like"/>
    <property type="match status" value="1"/>
</dbReference>
<dbReference type="InterPro" id="IPR050951">
    <property type="entry name" value="Retrovirus_Pol_polyprotein"/>
</dbReference>
<dbReference type="FunFam" id="3.10.20.370:FF:000001">
    <property type="entry name" value="Retrovirus-related Pol polyprotein from transposon 17.6-like protein"/>
    <property type="match status" value="1"/>
</dbReference>
<feature type="domain" description="Integrase catalytic" evidence="19">
    <location>
        <begin position="669"/>
        <end position="828"/>
    </location>
</feature>
<dbReference type="SMART" id="SM00343">
    <property type="entry name" value="ZnF_C2HC"/>
    <property type="match status" value="1"/>
</dbReference>
<evidence type="ECO:0000256" key="6">
    <source>
        <dbReference type="ARBA" id="ARBA00022750"/>
    </source>
</evidence>
<dbReference type="GO" id="GO:0008270">
    <property type="term" value="F:zinc ion binding"/>
    <property type="evidence" value="ECO:0007669"/>
    <property type="project" value="UniProtKB-KW"/>
</dbReference>
<dbReference type="GO" id="GO:0004190">
    <property type="term" value="F:aspartic-type endopeptidase activity"/>
    <property type="evidence" value="ECO:0007669"/>
    <property type="project" value="UniProtKB-KW"/>
</dbReference>
<sequence length="1467" mass="166522">MEYEKYVRLGKEIGLSGQDLLEFANNRETTDKKERAKLEKEAREEKDKQRQHEKDMKEYELKLLEERQRSGADGSNSQTVEVKLPKLPPFRDGRDEMDAYLFRFERFATLAGWPQSQWATSLGTLLTGQALEVYSRMPSSEANDFEKLKTALLNGYFLTREGYRQKLRSSKCGATETYAQFCDRIKGYLRRWAELSEVPKTYDGLFDLIIQEQMLWSSDKELAIFLKERSPKTASEMATLADGFKEAHVTYDGGKRKSGSSSKSNKANSIGNENQNSQEKGVKNFDSFVKEKRRCYVCGKVGHLAKDCRKKFKTPSEKGAAVEISVESNASQTESNIESAALCLNVKPNWCGCHDLASDSVELSCGHKLPIVTAACAPDKCMPVCRGVINNLLVGVLRDSGCSTVVVKKDLVQSHQMVDRTQRCVLIDGTVRNVPVAQVTISSPYFEGTVEALCMDRPLYDIIIGNVKGARDPNDPNYAWKPPTVLEIENSNMGAQEKTKSDSAAVETRAQRKARQKPLNPLKVSEGQAVSATPEDIRRAQLEDNTLSKLWKLAESDANPIIKRSSQVKFVIVRGILHREFRSQKVQQGGIIKQLVVPSVYREKVLQLAHDAIMAGHLGVKKTLDRVMANFYWPGVHGDIRRYCSSCDVCQRTVPKGKVTRVPLGDMPLIDTPFRRVAVDLIGPLQPVTGNGNRFILTLVDYATRYPEAVALPRIETERIAEALLDIFSRVGVPQEILSDLGTQFTSNVMKEVGRLLSVKQLNTTPYHPQCNGLVERFNGTLKRMLRKLCSERPQDWDRYLPALLFAYREAPQESLYFSPFELLYGRTVRGPLSILKELWSGENVNEEVKTTYEYVVDLRERLDATCKLARGELAKSAKRYQKYYNVRSKDRKFQVGDLVLVLLPTNQNKLLMQWKGPFKVVKKIGVNDYRLQLSGVEKTFHANLLKRYVPRTSETDTGRSERPYERAAMMKVKVIEQEVGENDESFTKVDLVPLQQTESVEDVIVCKDLGDSEKSEVSRLLKEYSDVLTNLPGCTNLIQHAINLTTDDPVRSRAYPTPLATQETIKREIEAMLKLDVIEPSESAYASPIVLVRKTDGTNRFCIDFRRLNMVTVFDPEPIPNAEELMAKIGSAKFYTRLDLTKGYWQIPVLEKDRHKTAFITSHGLYQFKVLPFGMVTAPASFTRMMRRLLNGQSNVVNYIDDILIYTYTWQRHLEVIREVLQRLREAGLTARPSKCHVGFSSLDFLGHVVGEGVVKPQQNKVRKVLCAEKPRTKKEVRSFMGLANYYRKFIPNFATIAAPLTDLTKSRGPREVQWEETQQKAFETLKSRLTSSPILHLPDPSKTFVLRTDASDIGLGAVLLQSDGSYHYPICYGSRKLLPREKNYSVIERECLAVVWAVSKFYLYLYGREFIIETDHNPLAYLQTAQVKNARVLRWALSLQPYRYVVRCIKGKDNVGADFLSRRPE</sequence>
<evidence type="ECO:0000256" key="14">
    <source>
        <dbReference type="ARBA" id="ARBA00023172"/>
    </source>
</evidence>
<dbReference type="GO" id="GO:0003964">
    <property type="term" value="F:RNA-directed DNA polymerase activity"/>
    <property type="evidence" value="ECO:0007669"/>
    <property type="project" value="UniProtKB-KW"/>
</dbReference>
<dbReference type="InterPro" id="IPR001878">
    <property type="entry name" value="Znf_CCHC"/>
</dbReference>
<dbReference type="InterPro" id="IPR036397">
    <property type="entry name" value="RNaseH_sf"/>
</dbReference>
<dbReference type="FunFam" id="3.30.420.10:FF:000032">
    <property type="entry name" value="Retrovirus-related Pol polyprotein from transposon 297-like Protein"/>
    <property type="match status" value="1"/>
</dbReference>
<dbReference type="Gene3D" id="4.10.60.10">
    <property type="entry name" value="Zinc finger, CCHC-type"/>
    <property type="match status" value="1"/>
</dbReference>
<dbReference type="InterPro" id="IPR056924">
    <property type="entry name" value="SH3_Tf2-1"/>
</dbReference>
<dbReference type="PROSITE" id="PS50158">
    <property type="entry name" value="ZF_CCHC"/>
    <property type="match status" value="1"/>
</dbReference>
<dbReference type="SUPFAM" id="SSF53098">
    <property type="entry name" value="Ribonuclease H-like"/>
    <property type="match status" value="1"/>
</dbReference>
<dbReference type="Gene3D" id="1.10.340.70">
    <property type="match status" value="1"/>
</dbReference>
<dbReference type="Pfam" id="PF17917">
    <property type="entry name" value="RT_RNaseH"/>
    <property type="match status" value="1"/>
</dbReference>
<dbReference type="Pfam" id="PF00665">
    <property type="entry name" value="rve"/>
    <property type="match status" value="1"/>
</dbReference>
<feature type="region of interest" description="Disordered" evidence="16">
    <location>
        <begin position="492"/>
        <end position="537"/>
    </location>
</feature>
<reference evidence="20" key="1">
    <citation type="submission" date="2021-10" db="EMBL/GenBank/DDBJ databases">
        <title>Tropical sea cucumber genome reveals ecological adaptation and Cuvierian tubules defense mechanism.</title>
        <authorList>
            <person name="Chen T."/>
        </authorList>
    </citation>
    <scope>NUCLEOTIDE SEQUENCE</scope>
    <source>
        <strain evidence="20">Nanhai2018</strain>
        <tissue evidence="20">Muscle</tissue>
    </source>
</reference>
<dbReference type="InterPro" id="IPR043128">
    <property type="entry name" value="Rev_trsase/Diguanyl_cyclase"/>
</dbReference>
<dbReference type="Gene3D" id="1.10.4020.10">
    <property type="entry name" value="DNA breaking-rejoining enzymes"/>
    <property type="match status" value="1"/>
</dbReference>
<dbReference type="InterPro" id="IPR038269">
    <property type="entry name" value="SCAN_sf"/>
</dbReference>
<dbReference type="Pfam" id="PF24626">
    <property type="entry name" value="SH3_Tf2-1"/>
    <property type="match status" value="1"/>
</dbReference>
<comment type="caution">
    <text evidence="20">The sequence shown here is derived from an EMBL/GenBank/DDBJ whole genome shotgun (WGS) entry which is preliminary data.</text>
</comment>
<dbReference type="InterPro" id="IPR012337">
    <property type="entry name" value="RNaseH-like_sf"/>
</dbReference>
<evidence type="ECO:0000256" key="10">
    <source>
        <dbReference type="ARBA" id="ARBA00022908"/>
    </source>
</evidence>
<accession>A0A9Q1C0Z2</accession>
<dbReference type="InterPro" id="IPR041588">
    <property type="entry name" value="Integrase_H2C2"/>
</dbReference>
<proteinExistence type="predicted"/>
<dbReference type="PROSITE" id="PS50878">
    <property type="entry name" value="RT_POL"/>
    <property type="match status" value="1"/>
</dbReference>
<evidence type="ECO:0000256" key="5">
    <source>
        <dbReference type="ARBA" id="ARBA00022723"/>
    </source>
</evidence>
<keyword evidence="9" id="KW-0460">Magnesium</keyword>
<evidence type="ECO:0000256" key="2">
    <source>
        <dbReference type="ARBA" id="ARBA00022679"/>
    </source>
</evidence>
<organism evidence="20 21">
    <name type="scientific">Holothuria leucospilota</name>
    <name type="common">Black long sea cucumber</name>
    <name type="synonym">Mertensiothuria leucospilota</name>
    <dbReference type="NCBI Taxonomy" id="206669"/>
    <lineage>
        <taxon>Eukaryota</taxon>
        <taxon>Metazoa</taxon>
        <taxon>Echinodermata</taxon>
        <taxon>Eleutherozoa</taxon>
        <taxon>Echinozoa</taxon>
        <taxon>Holothuroidea</taxon>
        <taxon>Aspidochirotacea</taxon>
        <taxon>Aspidochirotida</taxon>
        <taxon>Holothuriidae</taxon>
        <taxon>Holothuria</taxon>
    </lineage>
</organism>
<feature type="domain" description="CCHC-type" evidence="17">
    <location>
        <begin position="293"/>
        <end position="310"/>
    </location>
</feature>
<keyword evidence="14" id="KW-0233">DNA recombination</keyword>
<evidence type="ECO:0008006" key="22">
    <source>
        <dbReference type="Google" id="ProtNLM"/>
    </source>
</evidence>
<dbReference type="PROSITE" id="PS50994">
    <property type="entry name" value="INTEGRASE"/>
    <property type="match status" value="1"/>
</dbReference>
<dbReference type="GO" id="GO:0003887">
    <property type="term" value="F:DNA-directed DNA polymerase activity"/>
    <property type="evidence" value="ECO:0007669"/>
    <property type="project" value="UniProtKB-KW"/>
</dbReference>
<evidence type="ECO:0000256" key="16">
    <source>
        <dbReference type="SAM" id="MobiDB-lite"/>
    </source>
</evidence>
<dbReference type="GO" id="GO:0015074">
    <property type="term" value="P:DNA integration"/>
    <property type="evidence" value="ECO:0007669"/>
    <property type="project" value="UniProtKB-KW"/>
</dbReference>
<dbReference type="Gene3D" id="3.10.20.370">
    <property type="match status" value="1"/>
</dbReference>